<proteinExistence type="predicted"/>
<dbReference type="InterPro" id="IPR050765">
    <property type="entry name" value="Riboflavin_Biosynth_HTPR"/>
</dbReference>
<protein>
    <submittedName>
        <fullName evidence="2">Dihydrofolate reductase family protein</fullName>
    </submittedName>
</protein>
<comment type="caution">
    <text evidence="2">The sequence shown here is derived from an EMBL/GenBank/DDBJ whole genome shotgun (WGS) entry which is preliminary data.</text>
</comment>
<evidence type="ECO:0000313" key="3">
    <source>
        <dbReference type="Proteomes" id="UP001595699"/>
    </source>
</evidence>
<name>A0ABV7YK55_9ACTN</name>
<dbReference type="SUPFAM" id="SSF53597">
    <property type="entry name" value="Dihydrofolate reductase-like"/>
    <property type="match status" value="1"/>
</dbReference>
<gene>
    <name evidence="2" type="ORF">ACFOUW_31715</name>
</gene>
<dbReference type="RefSeq" id="WP_205121183.1">
    <property type="nucleotide sequence ID" value="NZ_JAFBCM010000001.1"/>
</dbReference>
<feature type="domain" description="Bacterial bifunctional deaminase-reductase C-terminal" evidence="1">
    <location>
        <begin position="4"/>
        <end position="162"/>
    </location>
</feature>
<organism evidence="2 3">
    <name type="scientific">Tenggerimyces flavus</name>
    <dbReference type="NCBI Taxonomy" id="1708749"/>
    <lineage>
        <taxon>Bacteria</taxon>
        <taxon>Bacillati</taxon>
        <taxon>Actinomycetota</taxon>
        <taxon>Actinomycetes</taxon>
        <taxon>Propionibacteriales</taxon>
        <taxon>Nocardioidaceae</taxon>
        <taxon>Tenggerimyces</taxon>
    </lineage>
</organism>
<dbReference type="EMBL" id="JBHRZH010000037">
    <property type="protein sequence ID" value="MFC3765437.1"/>
    <property type="molecule type" value="Genomic_DNA"/>
</dbReference>
<dbReference type="Proteomes" id="UP001595699">
    <property type="component" value="Unassembled WGS sequence"/>
</dbReference>
<sequence>MRNVVLYQLLSLDGVAEEPGDWMSDGGSEIFDNLGQVIESQDAILLGRGTYDYWAGYWPTSELAPFAPFINGTTKHVFTSSKPDQDWPNSTFVDSPAEAYVADLKRQDGGDIGIHGSIKLSQALLRASLVDELRLVVASTVAGSGRRLFDDDALKKLELRASDRTPGGSLLLHYKVASPE</sequence>
<dbReference type="InterPro" id="IPR002734">
    <property type="entry name" value="RibDG_C"/>
</dbReference>
<dbReference type="PANTHER" id="PTHR38011">
    <property type="entry name" value="DIHYDROFOLATE REDUCTASE FAMILY PROTEIN (AFU_ORTHOLOGUE AFUA_8G06820)"/>
    <property type="match status" value="1"/>
</dbReference>
<dbReference type="Pfam" id="PF01872">
    <property type="entry name" value="RibD_C"/>
    <property type="match status" value="1"/>
</dbReference>
<evidence type="ECO:0000259" key="1">
    <source>
        <dbReference type="Pfam" id="PF01872"/>
    </source>
</evidence>
<dbReference type="PANTHER" id="PTHR38011:SF2">
    <property type="entry name" value="BIFUNCTIONAL DEAMINASE-REDUCTASE DOMAIN PROTEIN"/>
    <property type="match status" value="1"/>
</dbReference>
<accession>A0ABV7YK55</accession>
<dbReference type="Gene3D" id="3.40.430.10">
    <property type="entry name" value="Dihydrofolate Reductase, subunit A"/>
    <property type="match status" value="1"/>
</dbReference>
<keyword evidence="3" id="KW-1185">Reference proteome</keyword>
<evidence type="ECO:0000313" key="2">
    <source>
        <dbReference type="EMBL" id="MFC3765437.1"/>
    </source>
</evidence>
<reference evidence="3" key="1">
    <citation type="journal article" date="2019" name="Int. J. Syst. Evol. Microbiol.">
        <title>The Global Catalogue of Microorganisms (GCM) 10K type strain sequencing project: providing services to taxonomists for standard genome sequencing and annotation.</title>
        <authorList>
            <consortium name="The Broad Institute Genomics Platform"/>
            <consortium name="The Broad Institute Genome Sequencing Center for Infectious Disease"/>
            <person name="Wu L."/>
            <person name="Ma J."/>
        </authorList>
    </citation>
    <scope>NUCLEOTIDE SEQUENCE [LARGE SCALE GENOMIC DNA]</scope>
    <source>
        <strain evidence="3">CGMCC 4.7241</strain>
    </source>
</reference>
<dbReference type="InterPro" id="IPR024072">
    <property type="entry name" value="DHFR-like_dom_sf"/>
</dbReference>